<proteinExistence type="predicted"/>
<evidence type="ECO:0000313" key="2">
    <source>
        <dbReference type="Proteomes" id="UP000657918"/>
    </source>
</evidence>
<name>A0A835NCB9_9ROSI</name>
<organism evidence="1 2">
    <name type="scientific">Salix dunnii</name>
    <dbReference type="NCBI Taxonomy" id="1413687"/>
    <lineage>
        <taxon>Eukaryota</taxon>
        <taxon>Viridiplantae</taxon>
        <taxon>Streptophyta</taxon>
        <taxon>Embryophyta</taxon>
        <taxon>Tracheophyta</taxon>
        <taxon>Spermatophyta</taxon>
        <taxon>Magnoliopsida</taxon>
        <taxon>eudicotyledons</taxon>
        <taxon>Gunneridae</taxon>
        <taxon>Pentapetalae</taxon>
        <taxon>rosids</taxon>
        <taxon>fabids</taxon>
        <taxon>Malpighiales</taxon>
        <taxon>Salicaceae</taxon>
        <taxon>Saliceae</taxon>
        <taxon>Salix</taxon>
    </lineage>
</organism>
<accession>A0A835NCB9</accession>
<dbReference type="AlphaFoldDB" id="A0A835NCB9"/>
<dbReference type="Proteomes" id="UP000657918">
    <property type="component" value="Unassembled WGS sequence"/>
</dbReference>
<gene>
    <name evidence="1" type="ORF">SADUNF_Sadunf01G0144200</name>
</gene>
<dbReference type="OrthoDB" id="10600674at2759"/>
<comment type="caution">
    <text evidence="1">The sequence shown here is derived from an EMBL/GenBank/DDBJ whole genome shotgun (WGS) entry which is preliminary data.</text>
</comment>
<sequence length="141" mass="15626">MAILLSSYRLTMIWKLAIPAGRPTISDGTAGTGCQQAMKWGLIMTIDEPTILGGTTALGVIFQRGMIETERKRNNGKVTVQYNLQGYFSCISFSYHCNHIANSRYVHEDNANGSCLDSLGLLDVKDHPVVIYMKECPDLPR</sequence>
<reference evidence="1 2" key="1">
    <citation type="submission" date="2020-10" db="EMBL/GenBank/DDBJ databases">
        <title>Plant Genome Project.</title>
        <authorList>
            <person name="Zhang R.-G."/>
        </authorList>
    </citation>
    <scope>NUCLEOTIDE SEQUENCE [LARGE SCALE GENOMIC DNA]</scope>
    <source>
        <strain evidence="1">FAFU-HL-1</strain>
        <tissue evidence="1">Leaf</tissue>
    </source>
</reference>
<keyword evidence="2" id="KW-1185">Reference proteome</keyword>
<dbReference type="EMBL" id="JADGMS010000001">
    <property type="protein sequence ID" value="KAF9689938.1"/>
    <property type="molecule type" value="Genomic_DNA"/>
</dbReference>
<protein>
    <submittedName>
        <fullName evidence="1">Uncharacterized protein</fullName>
    </submittedName>
</protein>
<evidence type="ECO:0000313" key="1">
    <source>
        <dbReference type="EMBL" id="KAF9689938.1"/>
    </source>
</evidence>